<dbReference type="InterPro" id="IPR005467">
    <property type="entry name" value="His_kinase_dom"/>
</dbReference>
<dbReference type="PANTHER" id="PTHR45528">
    <property type="entry name" value="SENSOR HISTIDINE KINASE CPXA"/>
    <property type="match status" value="1"/>
</dbReference>
<dbReference type="Gene3D" id="1.10.287.130">
    <property type="match status" value="1"/>
</dbReference>
<dbReference type="Gene3D" id="6.10.340.10">
    <property type="match status" value="1"/>
</dbReference>
<keyword evidence="10" id="KW-0067">ATP-binding</keyword>
<dbReference type="Proteomes" id="UP000593890">
    <property type="component" value="Chromosome"/>
</dbReference>
<dbReference type="PANTHER" id="PTHR45528:SF1">
    <property type="entry name" value="SENSOR HISTIDINE KINASE CPXA"/>
    <property type="match status" value="1"/>
</dbReference>
<dbReference type="InterPro" id="IPR036097">
    <property type="entry name" value="HisK_dim/P_sf"/>
</dbReference>
<feature type="transmembrane region" description="Helical" evidence="14">
    <location>
        <begin position="9"/>
        <end position="32"/>
    </location>
</feature>
<keyword evidence="12" id="KW-0902">Two-component regulatory system</keyword>
<feature type="domain" description="Histidine kinase" evidence="15">
    <location>
        <begin position="270"/>
        <end position="487"/>
    </location>
</feature>
<dbReference type="InterPro" id="IPR036890">
    <property type="entry name" value="HATPase_C_sf"/>
</dbReference>
<dbReference type="AlphaFoldDB" id="A0A7I8D6L6"/>
<dbReference type="EMBL" id="AP023321">
    <property type="protein sequence ID" value="BCI61372.1"/>
    <property type="molecule type" value="Genomic_DNA"/>
</dbReference>
<name>A0A7I8D6L6_9FIRM</name>
<evidence type="ECO:0000256" key="2">
    <source>
        <dbReference type="ARBA" id="ARBA00004651"/>
    </source>
</evidence>
<comment type="subcellular location">
    <subcellularLocation>
        <location evidence="2">Cell membrane</location>
        <topology evidence="2">Multi-pass membrane protein</topology>
    </subcellularLocation>
</comment>
<feature type="domain" description="HAMP" evidence="16">
    <location>
        <begin position="210"/>
        <end position="262"/>
    </location>
</feature>
<proteinExistence type="predicted"/>
<accession>A0A7I8D6L6</accession>
<dbReference type="GO" id="GO:0000155">
    <property type="term" value="F:phosphorelay sensor kinase activity"/>
    <property type="evidence" value="ECO:0007669"/>
    <property type="project" value="InterPro"/>
</dbReference>
<evidence type="ECO:0000256" key="10">
    <source>
        <dbReference type="ARBA" id="ARBA00022840"/>
    </source>
</evidence>
<dbReference type="CDD" id="cd00082">
    <property type="entry name" value="HisKA"/>
    <property type="match status" value="1"/>
</dbReference>
<dbReference type="SUPFAM" id="SSF55874">
    <property type="entry name" value="ATPase domain of HSP90 chaperone/DNA topoisomerase II/histidine kinase"/>
    <property type="match status" value="1"/>
</dbReference>
<dbReference type="SUPFAM" id="SSF47384">
    <property type="entry name" value="Homodimeric domain of signal transducing histidine kinase"/>
    <property type="match status" value="1"/>
</dbReference>
<keyword evidence="8" id="KW-0547">Nucleotide-binding</keyword>
<keyword evidence="5" id="KW-0597">Phosphoprotein</keyword>
<evidence type="ECO:0000259" key="15">
    <source>
        <dbReference type="PROSITE" id="PS50109"/>
    </source>
</evidence>
<dbReference type="SMART" id="SM00388">
    <property type="entry name" value="HisKA"/>
    <property type="match status" value="1"/>
</dbReference>
<dbReference type="Gene3D" id="3.30.565.10">
    <property type="entry name" value="Histidine kinase-like ATPase, C-terminal domain"/>
    <property type="match status" value="1"/>
</dbReference>
<evidence type="ECO:0000256" key="9">
    <source>
        <dbReference type="ARBA" id="ARBA00022777"/>
    </source>
</evidence>
<dbReference type="CDD" id="cd00075">
    <property type="entry name" value="HATPase"/>
    <property type="match status" value="1"/>
</dbReference>
<evidence type="ECO:0000259" key="16">
    <source>
        <dbReference type="PROSITE" id="PS50885"/>
    </source>
</evidence>
<dbReference type="SMART" id="SM00304">
    <property type="entry name" value="HAMP"/>
    <property type="match status" value="1"/>
</dbReference>
<dbReference type="SMART" id="SM00387">
    <property type="entry name" value="HATPase_c"/>
    <property type="match status" value="1"/>
</dbReference>
<comment type="catalytic activity">
    <reaction evidence="1">
        <text>ATP + protein L-histidine = ADP + protein N-phospho-L-histidine.</text>
        <dbReference type="EC" id="2.7.13.3"/>
    </reaction>
</comment>
<evidence type="ECO:0000256" key="3">
    <source>
        <dbReference type="ARBA" id="ARBA00012438"/>
    </source>
</evidence>
<dbReference type="InterPro" id="IPR004358">
    <property type="entry name" value="Sig_transdc_His_kin-like_C"/>
</dbReference>
<evidence type="ECO:0000256" key="11">
    <source>
        <dbReference type="ARBA" id="ARBA00022989"/>
    </source>
</evidence>
<keyword evidence="7 14" id="KW-0812">Transmembrane</keyword>
<keyword evidence="18" id="KW-1185">Reference proteome</keyword>
<dbReference type="EC" id="2.7.13.3" evidence="3"/>
<keyword evidence="6" id="KW-0808">Transferase</keyword>
<evidence type="ECO:0000256" key="12">
    <source>
        <dbReference type="ARBA" id="ARBA00023012"/>
    </source>
</evidence>
<keyword evidence="4" id="KW-1003">Cell membrane</keyword>
<evidence type="ECO:0000313" key="18">
    <source>
        <dbReference type="Proteomes" id="UP000593890"/>
    </source>
</evidence>
<dbReference type="RefSeq" id="WP_090266174.1">
    <property type="nucleotide sequence ID" value="NZ_AP023321.1"/>
</dbReference>
<dbReference type="CDD" id="cd06225">
    <property type="entry name" value="HAMP"/>
    <property type="match status" value="1"/>
</dbReference>
<dbReference type="InterPro" id="IPR050398">
    <property type="entry name" value="HssS/ArlS-like"/>
</dbReference>
<sequence>MFRSVFTKYFAMTTAVITLCMVILGAVLLQFASNYWSDQERERLSLTAQQASSLLSNYERVLDEELDENGQVQWWLKLDDVTRVSIKAIARSLGANIYFVNLAGKVQNLALADRKLAAQDGVVMPDSILNKTIETGEFYELGNLDGTFPQTCYTAAVPVTVRTFGLVGIVCVSSSAGNLSQYVVDMLKMFLLSAVVVMIISFILVYVISYQMVKPLRQMAIAAKRFGEGDFSYRVPVRGKDEISELSKAFNQMAASLASVEGMRRSFVANVSHELRTPMTTIAGFIDGILDGTIEPDRRRQYLQTVSDEVKRLSRLVKEMLDVSRIEAGELKLNISNFDICDIMLRILFSFEQIIDQKGIEIRGLEETHSIMVEADADRIHQVIYNLVDNAIKFTNPGGAITLGARVESERVYVTVHNTGKGIALSDLPHVFDRFYKSDKSRSLDRKGVGLGLFIVRMLIQAHGGEIVARSMEGQYAEFEFWIPAPKKKQLKSAQENR</sequence>
<evidence type="ECO:0000256" key="5">
    <source>
        <dbReference type="ARBA" id="ARBA00022553"/>
    </source>
</evidence>
<keyword evidence="11 14" id="KW-1133">Transmembrane helix</keyword>
<evidence type="ECO:0000256" key="6">
    <source>
        <dbReference type="ARBA" id="ARBA00022679"/>
    </source>
</evidence>
<evidence type="ECO:0000313" key="17">
    <source>
        <dbReference type="EMBL" id="BCI61372.1"/>
    </source>
</evidence>
<dbReference type="InterPro" id="IPR003660">
    <property type="entry name" value="HAMP_dom"/>
</dbReference>
<dbReference type="Pfam" id="PF00512">
    <property type="entry name" value="HisKA"/>
    <property type="match status" value="1"/>
</dbReference>
<evidence type="ECO:0000256" key="7">
    <source>
        <dbReference type="ARBA" id="ARBA00022692"/>
    </source>
</evidence>
<evidence type="ECO:0000256" key="8">
    <source>
        <dbReference type="ARBA" id="ARBA00022741"/>
    </source>
</evidence>
<dbReference type="PROSITE" id="PS50109">
    <property type="entry name" value="HIS_KIN"/>
    <property type="match status" value="1"/>
</dbReference>
<organism evidence="17 18">
    <name type="scientific">Solibaculum mannosilyticum</name>
    <dbReference type="NCBI Taxonomy" id="2780922"/>
    <lineage>
        <taxon>Bacteria</taxon>
        <taxon>Bacillati</taxon>
        <taxon>Bacillota</taxon>
        <taxon>Clostridia</taxon>
        <taxon>Eubacteriales</taxon>
        <taxon>Oscillospiraceae</taxon>
        <taxon>Solibaculum</taxon>
    </lineage>
</organism>
<evidence type="ECO:0000256" key="4">
    <source>
        <dbReference type="ARBA" id="ARBA00022475"/>
    </source>
</evidence>
<dbReference type="FunFam" id="1.10.287.130:FF:000001">
    <property type="entry name" value="Two-component sensor histidine kinase"/>
    <property type="match status" value="1"/>
</dbReference>
<dbReference type="SUPFAM" id="SSF158472">
    <property type="entry name" value="HAMP domain-like"/>
    <property type="match status" value="1"/>
</dbReference>
<evidence type="ECO:0000256" key="1">
    <source>
        <dbReference type="ARBA" id="ARBA00000085"/>
    </source>
</evidence>
<feature type="transmembrane region" description="Helical" evidence="14">
    <location>
        <begin position="189"/>
        <end position="209"/>
    </location>
</feature>
<dbReference type="FunFam" id="3.30.565.10:FF:000006">
    <property type="entry name" value="Sensor histidine kinase WalK"/>
    <property type="match status" value="1"/>
</dbReference>
<dbReference type="PROSITE" id="PS50885">
    <property type="entry name" value="HAMP"/>
    <property type="match status" value="1"/>
</dbReference>
<dbReference type="PRINTS" id="PR00344">
    <property type="entry name" value="BCTRLSENSOR"/>
</dbReference>
<dbReference type="KEGG" id="sman:C12CBH8_20110"/>
<keyword evidence="13 14" id="KW-0472">Membrane</keyword>
<evidence type="ECO:0000256" key="14">
    <source>
        <dbReference type="SAM" id="Phobius"/>
    </source>
</evidence>
<dbReference type="InterPro" id="IPR003594">
    <property type="entry name" value="HATPase_dom"/>
</dbReference>
<keyword evidence="9 17" id="KW-0418">Kinase</keyword>
<protein>
    <recommendedName>
        <fullName evidence="3">histidine kinase</fullName>
        <ecNumber evidence="3">2.7.13.3</ecNumber>
    </recommendedName>
</protein>
<evidence type="ECO:0000256" key="13">
    <source>
        <dbReference type="ARBA" id="ARBA00023136"/>
    </source>
</evidence>
<dbReference type="InterPro" id="IPR003661">
    <property type="entry name" value="HisK_dim/P_dom"/>
</dbReference>
<gene>
    <name evidence="17" type="ORF">C12CBH8_20110</name>
</gene>
<dbReference type="Pfam" id="PF02518">
    <property type="entry name" value="HATPase_c"/>
    <property type="match status" value="1"/>
</dbReference>
<dbReference type="Pfam" id="PF00672">
    <property type="entry name" value="HAMP"/>
    <property type="match status" value="1"/>
</dbReference>
<dbReference type="GO" id="GO:0005524">
    <property type="term" value="F:ATP binding"/>
    <property type="evidence" value="ECO:0007669"/>
    <property type="project" value="UniProtKB-KW"/>
</dbReference>
<reference evidence="18" key="1">
    <citation type="submission" date="2020-07" db="EMBL/GenBank/DDBJ databases">
        <title>Complete genome sequencing of Clostridia bacterium strain 12CBH8.</title>
        <authorList>
            <person name="Sakamoto M."/>
            <person name="Murakami T."/>
            <person name="Mori H."/>
        </authorList>
    </citation>
    <scope>NUCLEOTIDE SEQUENCE [LARGE SCALE GENOMIC DNA]</scope>
    <source>
        <strain evidence="18">12CBH8</strain>
    </source>
</reference>
<dbReference type="GO" id="GO:0005886">
    <property type="term" value="C:plasma membrane"/>
    <property type="evidence" value="ECO:0007669"/>
    <property type="project" value="UniProtKB-SubCell"/>
</dbReference>